<dbReference type="OrthoDB" id="2454425at2"/>
<dbReference type="EMBL" id="SIJB01000021">
    <property type="protein sequence ID" value="NBI29084.1"/>
    <property type="molecule type" value="Genomic_DNA"/>
</dbReference>
<proteinExistence type="predicted"/>
<name>A0A6N9Q2N4_9BACL</name>
<evidence type="ECO:0000313" key="2">
    <source>
        <dbReference type="EMBL" id="NBI29084.1"/>
    </source>
</evidence>
<gene>
    <name evidence="2" type="ORF">ERL59_08945</name>
</gene>
<reference evidence="2 3" key="1">
    <citation type="submission" date="2019-01" db="EMBL/GenBank/DDBJ databases">
        <title>Chengkuizengella sp. nov., isolated from deep-sea sediment of East Pacific Ocean.</title>
        <authorList>
            <person name="Yang J."/>
            <person name="Lai Q."/>
            <person name="Shao Z."/>
        </authorList>
    </citation>
    <scope>NUCLEOTIDE SEQUENCE [LARGE SCALE GENOMIC DNA]</scope>
    <source>
        <strain evidence="2 3">YPA3-1-1</strain>
    </source>
</reference>
<keyword evidence="1" id="KW-0812">Transmembrane</keyword>
<evidence type="ECO:0000313" key="3">
    <source>
        <dbReference type="Proteomes" id="UP000448943"/>
    </source>
</evidence>
<comment type="caution">
    <text evidence="2">The sequence shown here is derived from an EMBL/GenBank/DDBJ whole genome shotgun (WGS) entry which is preliminary data.</text>
</comment>
<evidence type="ECO:0000256" key="1">
    <source>
        <dbReference type="SAM" id="Phobius"/>
    </source>
</evidence>
<accession>A0A6N9Q2N4</accession>
<keyword evidence="1" id="KW-0472">Membrane</keyword>
<protein>
    <submittedName>
        <fullName evidence="2">Uncharacterized protein</fullName>
    </submittedName>
</protein>
<feature type="transmembrane region" description="Helical" evidence="1">
    <location>
        <begin position="7"/>
        <end position="25"/>
    </location>
</feature>
<sequence>MNYITRWIFLMILILFTVLLAYKGITLWSIGTDVDGAGIGIYFLGLEINDKVLEERIPPYAYGFLITSLITLLISIILLIKNLKIHQPK</sequence>
<dbReference type="AlphaFoldDB" id="A0A6N9Q2N4"/>
<dbReference type="Proteomes" id="UP000448943">
    <property type="component" value="Unassembled WGS sequence"/>
</dbReference>
<keyword evidence="1" id="KW-1133">Transmembrane helix</keyword>
<keyword evidence="3" id="KW-1185">Reference proteome</keyword>
<feature type="transmembrane region" description="Helical" evidence="1">
    <location>
        <begin position="60"/>
        <end position="80"/>
    </location>
</feature>
<dbReference type="RefSeq" id="WP_160645886.1">
    <property type="nucleotide sequence ID" value="NZ_SIJB01000021.1"/>
</dbReference>
<organism evidence="2 3">
    <name type="scientific">Chengkuizengella marina</name>
    <dbReference type="NCBI Taxonomy" id="2507566"/>
    <lineage>
        <taxon>Bacteria</taxon>
        <taxon>Bacillati</taxon>
        <taxon>Bacillota</taxon>
        <taxon>Bacilli</taxon>
        <taxon>Bacillales</taxon>
        <taxon>Paenibacillaceae</taxon>
        <taxon>Chengkuizengella</taxon>
    </lineage>
</organism>